<dbReference type="SUPFAM" id="SSF56634">
    <property type="entry name" value="Heme-dependent catalase-like"/>
    <property type="match status" value="1"/>
</dbReference>
<dbReference type="Proteomes" id="UP000183859">
    <property type="component" value="Chromosome"/>
</dbReference>
<dbReference type="KEGG" id="php:PhaeoP97_00046"/>
<feature type="domain" description="Catalase core" evidence="10">
    <location>
        <begin position="22"/>
        <end position="292"/>
    </location>
</feature>
<dbReference type="GO" id="GO:0042744">
    <property type="term" value="P:hydrogen peroxide catabolic process"/>
    <property type="evidence" value="ECO:0007669"/>
    <property type="project" value="TreeGrafter"/>
</dbReference>
<dbReference type="Gene3D" id="1.20.1280.120">
    <property type="match status" value="1"/>
</dbReference>
<feature type="active site" evidence="8">
    <location>
        <position position="25"/>
    </location>
</feature>
<evidence type="ECO:0000256" key="4">
    <source>
        <dbReference type="ARBA" id="ARBA00022617"/>
    </source>
</evidence>
<dbReference type="RefSeq" id="WP_072503356.1">
    <property type="nucleotide sequence ID" value="NZ_CP016364.1"/>
</dbReference>
<name>A0A1L3I071_9RHOB</name>
<dbReference type="GO" id="GO:0004096">
    <property type="term" value="F:catalase activity"/>
    <property type="evidence" value="ECO:0007669"/>
    <property type="project" value="UniProtKB-EC"/>
</dbReference>
<dbReference type="GO" id="GO:0005737">
    <property type="term" value="C:cytoplasm"/>
    <property type="evidence" value="ECO:0007669"/>
    <property type="project" value="TreeGrafter"/>
</dbReference>
<protein>
    <recommendedName>
        <fullName evidence="2">catalase</fullName>
        <ecNumber evidence="2">1.11.1.6</ecNumber>
    </recommendedName>
</protein>
<evidence type="ECO:0000256" key="8">
    <source>
        <dbReference type="PIRSR" id="PIRSR000296-1"/>
    </source>
</evidence>
<dbReference type="AlphaFoldDB" id="A0A1L3I071"/>
<feature type="binding site" description="axial binding residue" evidence="9">
    <location>
        <position position="289"/>
    </location>
    <ligand>
        <name>heme</name>
        <dbReference type="ChEBI" id="CHEBI:30413"/>
    </ligand>
    <ligandPart>
        <name>Fe</name>
        <dbReference type="ChEBI" id="CHEBI:18248"/>
    </ligandPart>
</feature>
<dbReference type="GO" id="GO:0042542">
    <property type="term" value="P:response to hydrogen peroxide"/>
    <property type="evidence" value="ECO:0007669"/>
    <property type="project" value="TreeGrafter"/>
</dbReference>
<evidence type="ECO:0000259" key="10">
    <source>
        <dbReference type="Pfam" id="PF00199"/>
    </source>
</evidence>
<reference evidence="12" key="1">
    <citation type="submission" date="2016-07" db="EMBL/GenBank/DDBJ databases">
        <title>Phaeobacter portensis sp. nov., a tropodithietic acid producing bacterium isolated from a German harbor.</title>
        <authorList>
            <person name="Freese H.M."/>
            <person name="Bunk B."/>
            <person name="Breider S."/>
            <person name="Brinkhoff T."/>
        </authorList>
    </citation>
    <scope>NUCLEOTIDE SEQUENCE [LARGE SCALE GENOMIC DNA]</scope>
    <source>
        <strain evidence="12">P97</strain>
    </source>
</reference>
<keyword evidence="5 9" id="KW-0479">Metal-binding</keyword>
<dbReference type="InterPro" id="IPR018028">
    <property type="entry name" value="Catalase"/>
</dbReference>
<dbReference type="PROSITE" id="PS51402">
    <property type="entry name" value="CATALASE_3"/>
    <property type="match status" value="1"/>
</dbReference>
<evidence type="ECO:0000256" key="9">
    <source>
        <dbReference type="PIRSR" id="PIRSR000296-2"/>
    </source>
</evidence>
<evidence type="ECO:0000256" key="5">
    <source>
        <dbReference type="ARBA" id="ARBA00022723"/>
    </source>
</evidence>
<dbReference type="Gene3D" id="2.40.180.10">
    <property type="entry name" value="Catalase core domain"/>
    <property type="match status" value="1"/>
</dbReference>
<evidence type="ECO:0000256" key="3">
    <source>
        <dbReference type="ARBA" id="ARBA00022559"/>
    </source>
</evidence>
<evidence type="ECO:0000313" key="12">
    <source>
        <dbReference type="Proteomes" id="UP000183859"/>
    </source>
</evidence>
<keyword evidence="7 9" id="KW-0408">Iron</keyword>
<sequence>MSGAEELIDALNGTFGHHAGYRASHAKGFSVRGRFIPASGGGEAQIPLLQSEQQVVARFSVGGGKPAISDKSPTVRGIGLEIGQNAEKWAMALISNPVFFANSAEQFKAFLAARVADPATGAPDPAKVKAFNDANPNTVPHQAYLKSVAPCRCYSAEQYHSGHAYHFGTSEGVLAARILLEPEGGRHGLTDEEKKDLPDDFLYDRLLRELSNRPARWTLKLVVANDADDISDPTVPWDGVHGELILGTVQIELPDDRAESVAKVFDPSHLPEGVAEPHDNVFALRSPAYAVSVARRSS</sequence>
<gene>
    <name evidence="11" type="ORF">PhaeoP97_00046</name>
</gene>
<dbReference type="GO" id="GO:0046872">
    <property type="term" value="F:metal ion binding"/>
    <property type="evidence" value="ECO:0007669"/>
    <property type="project" value="UniProtKB-KW"/>
</dbReference>
<dbReference type="PIRSF" id="PIRSF000296">
    <property type="entry name" value="SrpA"/>
    <property type="match status" value="1"/>
</dbReference>
<keyword evidence="3 11" id="KW-0575">Peroxidase</keyword>
<keyword evidence="4 9" id="KW-0349">Heme</keyword>
<accession>A0A1L3I071</accession>
<dbReference type="PANTHER" id="PTHR11465">
    <property type="entry name" value="CATALASE"/>
    <property type="match status" value="1"/>
</dbReference>
<evidence type="ECO:0000256" key="6">
    <source>
        <dbReference type="ARBA" id="ARBA00023002"/>
    </source>
</evidence>
<dbReference type="InterPro" id="IPR024168">
    <property type="entry name" value="Catalase_SrpA-type_pred"/>
</dbReference>
<evidence type="ECO:0000256" key="2">
    <source>
        <dbReference type="ARBA" id="ARBA00012314"/>
    </source>
</evidence>
<proteinExistence type="inferred from homology"/>
<dbReference type="InterPro" id="IPR020835">
    <property type="entry name" value="Catalase_sf"/>
</dbReference>
<dbReference type="EMBL" id="CP016364">
    <property type="protein sequence ID" value="APG45504.1"/>
    <property type="molecule type" value="Genomic_DNA"/>
</dbReference>
<dbReference type="PANTHER" id="PTHR11465:SF9">
    <property type="entry name" value="CATALASE"/>
    <property type="match status" value="1"/>
</dbReference>
<dbReference type="EC" id="1.11.1.6" evidence="2"/>
<evidence type="ECO:0000313" key="11">
    <source>
        <dbReference type="EMBL" id="APG45504.1"/>
    </source>
</evidence>
<dbReference type="OrthoDB" id="255727at2"/>
<dbReference type="Pfam" id="PF00199">
    <property type="entry name" value="Catalase"/>
    <property type="match status" value="1"/>
</dbReference>
<organism evidence="11 12">
    <name type="scientific">Phaeobacter porticola</name>
    <dbReference type="NCBI Taxonomy" id="1844006"/>
    <lineage>
        <taxon>Bacteria</taxon>
        <taxon>Pseudomonadati</taxon>
        <taxon>Pseudomonadota</taxon>
        <taxon>Alphaproteobacteria</taxon>
        <taxon>Rhodobacterales</taxon>
        <taxon>Roseobacteraceae</taxon>
        <taxon>Phaeobacter</taxon>
    </lineage>
</organism>
<evidence type="ECO:0000256" key="1">
    <source>
        <dbReference type="ARBA" id="ARBA00005329"/>
    </source>
</evidence>
<comment type="similarity">
    <text evidence="1">Belongs to the catalase family.</text>
</comment>
<dbReference type="STRING" id="1844006.PhaeoP97_00046"/>
<dbReference type="GO" id="GO:0020037">
    <property type="term" value="F:heme binding"/>
    <property type="evidence" value="ECO:0007669"/>
    <property type="project" value="InterPro"/>
</dbReference>
<dbReference type="InterPro" id="IPR011614">
    <property type="entry name" value="Catalase_core"/>
</dbReference>
<keyword evidence="12" id="KW-1185">Reference proteome</keyword>
<keyword evidence="6 11" id="KW-0560">Oxidoreductase</keyword>
<evidence type="ECO:0000256" key="7">
    <source>
        <dbReference type="ARBA" id="ARBA00023004"/>
    </source>
</evidence>